<dbReference type="PANTHER" id="PTHR34700">
    <property type="entry name" value="POTASSIUM BINDING PROTEIN KBP"/>
    <property type="match status" value="1"/>
</dbReference>
<dbReference type="SUPFAM" id="SSF53955">
    <property type="entry name" value="Lysozyme-like"/>
    <property type="match status" value="1"/>
</dbReference>
<dbReference type="Proteomes" id="UP000319103">
    <property type="component" value="Unassembled WGS sequence"/>
</dbReference>
<organism evidence="5 6">
    <name type="scientific">Kitasatospora acidiphila</name>
    <dbReference type="NCBI Taxonomy" id="2567942"/>
    <lineage>
        <taxon>Bacteria</taxon>
        <taxon>Bacillati</taxon>
        <taxon>Actinomycetota</taxon>
        <taxon>Actinomycetes</taxon>
        <taxon>Kitasatosporales</taxon>
        <taxon>Streptomycetaceae</taxon>
        <taxon>Kitasatospora</taxon>
    </lineage>
</organism>
<comment type="caution">
    <text evidence="5">The sequence shown here is derived from an EMBL/GenBank/DDBJ whole genome shotgun (WGS) entry which is preliminary data.</text>
</comment>
<dbReference type="CDD" id="cd00118">
    <property type="entry name" value="LysM"/>
    <property type="match status" value="1"/>
</dbReference>
<dbReference type="SUPFAM" id="SSF54106">
    <property type="entry name" value="LysM domain"/>
    <property type="match status" value="1"/>
</dbReference>
<protein>
    <submittedName>
        <fullName evidence="5">LysM peptidoglycan-binding domain-containing protein</fullName>
    </submittedName>
</protein>
<dbReference type="SMART" id="SM00257">
    <property type="entry name" value="LysM"/>
    <property type="match status" value="1"/>
</dbReference>
<dbReference type="PROSITE" id="PS51782">
    <property type="entry name" value="LYSM"/>
    <property type="match status" value="1"/>
</dbReference>
<dbReference type="PANTHER" id="PTHR34700:SF4">
    <property type="entry name" value="PHAGE-LIKE ELEMENT PBSX PROTEIN XKDP"/>
    <property type="match status" value="1"/>
</dbReference>
<dbReference type="CDD" id="cd13925">
    <property type="entry name" value="RPF"/>
    <property type="match status" value="1"/>
</dbReference>
<dbReference type="EMBL" id="VIGB01000003">
    <property type="protein sequence ID" value="TQF02873.1"/>
    <property type="molecule type" value="Genomic_DNA"/>
</dbReference>
<evidence type="ECO:0000313" key="5">
    <source>
        <dbReference type="EMBL" id="TQF02873.1"/>
    </source>
</evidence>
<reference evidence="5 6" key="1">
    <citation type="submission" date="2019-06" db="EMBL/GenBank/DDBJ databases">
        <title>Description of Kitasatospora acidophila sp. nov. isolated from pine grove soil, and reclassification of Streptomyces novaecaesareae to Kitasatospora novaeceasareae comb. nov.</title>
        <authorList>
            <person name="Kim M.J."/>
        </authorList>
    </citation>
    <scope>NUCLEOTIDE SEQUENCE [LARGE SCALE GENOMIC DNA]</scope>
    <source>
        <strain evidence="5 6">MMS16-CNU292</strain>
    </source>
</reference>
<dbReference type="InterPro" id="IPR036779">
    <property type="entry name" value="LysM_dom_sf"/>
</dbReference>
<accession>A0A540W1J6</accession>
<gene>
    <name evidence="5" type="ORF">E6W39_12160</name>
</gene>
<evidence type="ECO:0000256" key="2">
    <source>
        <dbReference type="ARBA" id="ARBA00022801"/>
    </source>
</evidence>
<name>A0A540W1J6_9ACTN</name>
<evidence type="ECO:0000256" key="3">
    <source>
        <dbReference type="SAM" id="MobiDB-lite"/>
    </source>
</evidence>
<evidence type="ECO:0000259" key="4">
    <source>
        <dbReference type="PROSITE" id="PS51782"/>
    </source>
</evidence>
<dbReference type="InterPro" id="IPR010618">
    <property type="entry name" value="RPF"/>
</dbReference>
<evidence type="ECO:0000313" key="6">
    <source>
        <dbReference type="Proteomes" id="UP000319103"/>
    </source>
</evidence>
<evidence type="ECO:0000256" key="1">
    <source>
        <dbReference type="ARBA" id="ARBA00010830"/>
    </source>
</evidence>
<dbReference type="Gene3D" id="3.10.350.10">
    <property type="entry name" value="LysM domain"/>
    <property type="match status" value="1"/>
</dbReference>
<dbReference type="Gene3D" id="1.10.530.10">
    <property type="match status" value="1"/>
</dbReference>
<dbReference type="InterPro" id="IPR052196">
    <property type="entry name" value="Bact_Kbp"/>
</dbReference>
<sequence>MSFRNENAAATTADAGQKKRNWARLAVLGGAVAALPVAGLVTATTASAASTATWNAVAQCESTGNWSINTGNGFYGGLQFTSSTWAAYGGTQYAPQANLATPSQQIAIAEKVLADQGPGAWPVCSVKAGLTAGGAPAQVDTSAPAASTKSAPAPAAPAQQQAPVKQNTAPAPQSAKPAAPVAPKSDNGYHGHKAATGNGGSYTVKSGDTLSAIAAAHGTDWHALYQKNASVIGGNPNLIFPGQVLSF</sequence>
<feature type="region of interest" description="Disordered" evidence="3">
    <location>
        <begin position="135"/>
        <end position="200"/>
    </location>
</feature>
<dbReference type="OrthoDB" id="1404170at2"/>
<keyword evidence="6" id="KW-1185">Reference proteome</keyword>
<feature type="compositionally biased region" description="Low complexity" evidence="3">
    <location>
        <begin position="142"/>
        <end position="183"/>
    </location>
</feature>
<dbReference type="Pfam" id="PF01476">
    <property type="entry name" value="LysM"/>
    <property type="match status" value="1"/>
</dbReference>
<proteinExistence type="inferred from homology"/>
<dbReference type="RefSeq" id="WP_141633563.1">
    <property type="nucleotide sequence ID" value="NZ_VIGB01000003.1"/>
</dbReference>
<dbReference type="AlphaFoldDB" id="A0A540W1J6"/>
<dbReference type="InterPro" id="IPR018392">
    <property type="entry name" value="LysM"/>
</dbReference>
<dbReference type="GO" id="GO:0016787">
    <property type="term" value="F:hydrolase activity"/>
    <property type="evidence" value="ECO:0007669"/>
    <property type="project" value="UniProtKB-KW"/>
</dbReference>
<dbReference type="InterPro" id="IPR023346">
    <property type="entry name" value="Lysozyme-like_dom_sf"/>
</dbReference>
<comment type="similarity">
    <text evidence="1">Belongs to the transglycosylase family. Rpf subfamily.</text>
</comment>
<keyword evidence="2" id="KW-0378">Hydrolase</keyword>
<dbReference type="Pfam" id="PF06737">
    <property type="entry name" value="Transglycosylas"/>
    <property type="match status" value="1"/>
</dbReference>
<feature type="domain" description="LysM" evidence="4">
    <location>
        <begin position="200"/>
        <end position="247"/>
    </location>
</feature>